<accession>A0ACC0D3E9</accession>
<evidence type="ECO:0000313" key="1">
    <source>
        <dbReference type="EMBL" id="KAI6087259.1"/>
    </source>
</evidence>
<reference evidence="1 2" key="1">
    <citation type="journal article" date="2022" name="New Phytol.">
        <title>Ecological generalism drives hyperdiversity of secondary metabolite gene clusters in xylarialean endophytes.</title>
        <authorList>
            <person name="Franco M.E.E."/>
            <person name="Wisecaver J.H."/>
            <person name="Arnold A.E."/>
            <person name="Ju Y.M."/>
            <person name="Slot J.C."/>
            <person name="Ahrendt S."/>
            <person name="Moore L.P."/>
            <person name="Eastman K.E."/>
            <person name="Scott K."/>
            <person name="Konkel Z."/>
            <person name="Mondo S.J."/>
            <person name="Kuo A."/>
            <person name="Hayes R.D."/>
            <person name="Haridas S."/>
            <person name="Andreopoulos B."/>
            <person name="Riley R."/>
            <person name="LaButti K."/>
            <person name="Pangilinan J."/>
            <person name="Lipzen A."/>
            <person name="Amirebrahimi M."/>
            <person name="Yan J."/>
            <person name="Adam C."/>
            <person name="Keymanesh K."/>
            <person name="Ng V."/>
            <person name="Louie K."/>
            <person name="Northen T."/>
            <person name="Drula E."/>
            <person name="Henrissat B."/>
            <person name="Hsieh H.M."/>
            <person name="Youens-Clark K."/>
            <person name="Lutzoni F."/>
            <person name="Miadlikowska J."/>
            <person name="Eastwood D.C."/>
            <person name="Hamelin R.C."/>
            <person name="Grigoriev I.V."/>
            <person name="U'Ren J.M."/>
        </authorList>
    </citation>
    <scope>NUCLEOTIDE SEQUENCE [LARGE SCALE GENOMIC DNA]</scope>
    <source>
        <strain evidence="1 2">ER1909</strain>
    </source>
</reference>
<name>A0ACC0D3E9_9PEZI</name>
<proteinExistence type="predicted"/>
<organism evidence="1 2">
    <name type="scientific">Hypoxylon rubiginosum</name>
    <dbReference type="NCBI Taxonomy" id="110542"/>
    <lineage>
        <taxon>Eukaryota</taxon>
        <taxon>Fungi</taxon>
        <taxon>Dikarya</taxon>
        <taxon>Ascomycota</taxon>
        <taxon>Pezizomycotina</taxon>
        <taxon>Sordariomycetes</taxon>
        <taxon>Xylariomycetidae</taxon>
        <taxon>Xylariales</taxon>
        <taxon>Hypoxylaceae</taxon>
        <taxon>Hypoxylon</taxon>
    </lineage>
</organism>
<keyword evidence="2" id="KW-1185">Reference proteome</keyword>
<sequence length="372" mass="40679">MTVIFPIETQDQRAIVACGIVFSFLPAIVVGLRVLARRKANRLLDTSDYLIITSGVLVVIYQGVAISSVLAGGVGFHVNDIEDRFGVKPGTTLFLKHLIAIQVLWAVTLGLCRISIIHLFTKIFVVQSFIVVARATYVLIILWALAAILSAFLLCQPFEFNWDKTIEGGVCGNPMVSWIVTGVLNMISDLIILIMPMPYLLGLELAWPKRLVLAATFGIGILTCVVSIVRVVIMTQIDFNDITYTIPHTVLFSALEPCVAVTLACVIILRPLFGGQYSPDGTATFASPSADALSRNVSNRHFKQLNDDSSETRLRPEEVGYRATVAKSPEPFKGFGSLGDVGLEMGSISIKHEWTVEEEPRPRTASGQKDQS</sequence>
<comment type="caution">
    <text evidence="1">The sequence shown here is derived from an EMBL/GenBank/DDBJ whole genome shotgun (WGS) entry which is preliminary data.</text>
</comment>
<dbReference type="EMBL" id="MU394309">
    <property type="protein sequence ID" value="KAI6087259.1"/>
    <property type="molecule type" value="Genomic_DNA"/>
</dbReference>
<gene>
    <name evidence="1" type="ORF">F4821DRAFT_259218</name>
</gene>
<protein>
    <submittedName>
        <fullName evidence="1">Uncharacterized protein</fullName>
    </submittedName>
</protein>
<dbReference type="Proteomes" id="UP001497680">
    <property type="component" value="Unassembled WGS sequence"/>
</dbReference>
<evidence type="ECO:0000313" key="2">
    <source>
        <dbReference type="Proteomes" id="UP001497680"/>
    </source>
</evidence>